<dbReference type="InterPro" id="IPR052337">
    <property type="entry name" value="SAT4-like"/>
</dbReference>
<dbReference type="EMBL" id="CP063406">
    <property type="protein sequence ID" value="QSZ30912.1"/>
    <property type="molecule type" value="Genomic_DNA"/>
</dbReference>
<gene>
    <name evidence="8" type="ORF">DSL72_000470</name>
</gene>
<dbReference type="Proteomes" id="UP000672032">
    <property type="component" value="Chromosome 2"/>
</dbReference>
<evidence type="ECO:0000259" key="7">
    <source>
        <dbReference type="Pfam" id="PF20684"/>
    </source>
</evidence>
<name>A0A8A3P1P6_9HELO</name>
<evidence type="ECO:0000313" key="8">
    <source>
        <dbReference type="EMBL" id="QSZ30912.1"/>
    </source>
</evidence>
<keyword evidence="3 6" id="KW-1133">Transmembrane helix</keyword>
<sequence length="356" mass="38558">MVSQSNIVAANSIVAIGATVAVALRVVSRALIKSFGADDWLVLAALPLGWGMAICTIIAVHYGLGKHAPSVPPENLVSFIKVYFVTELIRACAMGLIKISILLLYVRIFGPLRYFRILAYNLGAFTVAFAIIVVFVCAFQCLPVAYQWDRTIEGGRCIDSWLFFAVGACFDVLVDLALLILPLPAIWKLQLSILQKLSLIAIFCLGSLTCVFSLIRLIAVVQGKDVPDSTSTLGILAIWSTAEPCLGIVSTCLPTYKPLFIKVFGHKKDIGSPGANISIGGNSTFRRKFNKNGSRVVLTSSTENEEGLELVYSRKNLMPLKTSAAVRGDSTPQGLDIPINSIHVQTKVNSSWSHNV</sequence>
<evidence type="ECO:0000256" key="3">
    <source>
        <dbReference type="ARBA" id="ARBA00022989"/>
    </source>
</evidence>
<dbReference type="AlphaFoldDB" id="A0A8A3P1P6"/>
<evidence type="ECO:0000256" key="5">
    <source>
        <dbReference type="ARBA" id="ARBA00038359"/>
    </source>
</evidence>
<feature type="transmembrane region" description="Helical" evidence="6">
    <location>
        <begin position="118"/>
        <end position="146"/>
    </location>
</feature>
<keyword evidence="9" id="KW-1185">Reference proteome</keyword>
<feature type="transmembrane region" description="Helical" evidence="6">
    <location>
        <begin position="6"/>
        <end position="28"/>
    </location>
</feature>
<reference evidence="8" key="1">
    <citation type="submission" date="2020-10" db="EMBL/GenBank/DDBJ databases">
        <title>Genome Sequence of Monilinia vaccinii-corymbosi Sheds Light on Mummy Berry Disease Infection of Blueberry and Mating Type.</title>
        <authorList>
            <person name="Yow A.G."/>
            <person name="Zhang Y."/>
            <person name="Bansal K."/>
            <person name="Eacker S.M."/>
            <person name="Sullivan S."/>
            <person name="Liachko I."/>
            <person name="Cubeta M.A."/>
            <person name="Rollins J.A."/>
            <person name="Ashrafi H."/>
        </authorList>
    </citation>
    <scope>NUCLEOTIDE SEQUENCE</scope>
    <source>
        <strain evidence="8">RL-1</strain>
    </source>
</reference>
<evidence type="ECO:0000256" key="1">
    <source>
        <dbReference type="ARBA" id="ARBA00004141"/>
    </source>
</evidence>
<feature type="transmembrane region" description="Helical" evidence="6">
    <location>
        <begin position="199"/>
        <end position="221"/>
    </location>
</feature>
<dbReference type="OrthoDB" id="10017208at2759"/>
<evidence type="ECO:0000256" key="6">
    <source>
        <dbReference type="SAM" id="Phobius"/>
    </source>
</evidence>
<feature type="domain" description="Rhodopsin" evidence="7">
    <location>
        <begin position="24"/>
        <end position="261"/>
    </location>
</feature>
<evidence type="ECO:0000256" key="2">
    <source>
        <dbReference type="ARBA" id="ARBA00022692"/>
    </source>
</evidence>
<feature type="transmembrane region" description="Helical" evidence="6">
    <location>
        <begin position="161"/>
        <end position="187"/>
    </location>
</feature>
<feature type="transmembrane region" description="Helical" evidence="6">
    <location>
        <begin position="233"/>
        <end position="253"/>
    </location>
</feature>
<dbReference type="Pfam" id="PF20684">
    <property type="entry name" value="Fung_rhodopsin"/>
    <property type="match status" value="1"/>
</dbReference>
<evidence type="ECO:0000313" key="9">
    <source>
        <dbReference type="Proteomes" id="UP000672032"/>
    </source>
</evidence>
<keyword evidence="4 6" id="KW-0472">Membrane</keyword>
<keyword evidence="2 6" id="KW-0812">Transmembrane</keyword>
<evidence type="ECO:0000256" key="4">
    <source>
        <dbReference type="ARBA" id="ARBA00023136"/>
    </source>
</evidence>
<accession>A0A8A3P1P6</accession>
<dbReference type="InterPro" id="IPR049326">
    <property type="entry name" value="Rhodopsin_dom_fungi"/>
</dbReference>
<dbReference type="PANTHER" id="PTHR33048:SF47">
    <property type="entry name" value="INTEGRAL MEMBRANE PROTEIN-RELATED"/>
    <property type="match status" value="1"/>
</dbReference>
<comment type="similarity">
    <text evidence="5">Belongs to the SAT4 family.</text>
</comment>
<proteinExistence type="inferred from homology"/>
<feature type="transmembrane region" description="Helical" evidence="6">
    <location>
        <begin position="82"/>
        <end position="106"/>
    </location>
</feature>
<dbReference type="GO" id="GO:0016020">
    <property type="term" value="C:membrane"/>
    <property type="evidence" value="ECO:0007669"/>
    <property type="project" value="UniProtKB-SubCell"/>
</dbReference>
<protein>
    <recommendedName>
        <fullName evidence="7">Rhodopsin domain-containing protein</fullName>
    </recommendedName>
</protein>
<organism evidence="8 9">
    <name type="scientific">Monilinia vaccinii-corymbosi</name>
    <dbReference type="NCBI Taxonomy" id="61207"/>
    <lineage>
        <taxon>Eukaryota</taxon>
        <taxon>Fungi</taxon>
        <taxon>Dikarya</taxon>
        <taxon>Ascomycota</taxon>
        <taxon>Pezizomycotina</taxon>
        <taxon>Leotiomycetes</taxon>
        <taxon>Helotiales</taxon>
        <taxon>Sclerotiniaceae</taxon>
        <taxon>Monilinia</taxon>
    </lineage>
</organism>
<dbReference type="PANTHER" id="PTHR33048">
    <property type="entry name" value="PTH11-LIKE INTEGRAL MEMBRANE PROTEIN (AFU_ORTHOLOGUE AFUA_5G11245)"/>
    <property type="match status" value="1"/>
</dbReference>
<feature type="transmembrane region" description="Helical" evidence="6">
    <location>
        <begin position="40"/>
        <end position="62"/>
    </location>
</feature>
<comment type="subcellular location">
    <subcellularLocation>
        <location evidence="1">Membrane</location>
        <topology evidence="1">Multi-pass membrane protein</topology>
    </subcellularLocation>
</comment>